<dbReference type="Proteomes" id="UP000019335">
    <property type="component" value="Unassembled WGS sequence"/>
</dbReference>
<evidence type="ECO:0000256" key="3">
    <source>
        <dbReference type="ARBA" id="ARBA00012718"/>
    </source>
</evidence>
<accession>W7T5D6</accession>
<evidence type="ECO:0000256" key="7">
    <source>
        <dbReference type="ARBA" id="ARBA00048768"/>
    </source>
</evidence>
<dbReference type="PANTHER" id="PTHR13035">
    <property type="entry name" value="PROTEIN N-TERMINAL GLUTAMINE AMIDOHYDROLASE"/>
    <property type="match status" value="1"/>
</dbReference>
<evidence type="ECO:0000256" key="5">
    <source>
        <dbReference type="ARBA" id="ARBA00022801"/>
    </source>
</evidence>
<name>W7T5D6_9STRA</name>
<evidence type="ECO:0000256" key="8">
    <source>
        <dbReference type="RuleBase" id="RU367082"/>
    </source>
</evidence>
<dbReference type="GO" id="GO:0005634">
    <property type="term" value="C:nucleus"/>
    <property type="evidence" value="ECO:0007669"/>
    <property type="project" value="TreeGrafter"/>
</dbReference>
<gene>
    <name evidence="11" type="ORF">Naga_100337g5</name>
</gene>
<feature type="domain" description="Protein N-terminal glutamine amidohydrolase alpha beta roll" evidence="10">
    <location>
        <begin position="71"/>
        <end position="122"/>
    </location>
</feature>
<dbReference type="InterPro" id="IPR039733">
    <property type="entry name" value="NTAQ1"/>
</dbReference>
<dbReference type="InterPro" id="IPR037132">
    <property type="entry name" value="N_Gln_amidohydro_ab_roll_sf"/>
</dbReference>
<feature type="domain" description="Protein N-terminal glutamine amidohydrolase alpha beta roll" evidence="10">
    <location>
        <begin position="154"/>
        <end position="293"/>
    </location>
</feature>
<dbReference type="OrthoDB" id="191192at2759"/>
<dbReference type="Gene3D" id="3.10.620.10">
    <property type="entry name" value="Protein N-terminal glutamine amidohydrolase, alpha beta roll"/>
    <property type="match status" value="2"/>
</dbReference>
<feature type="compositionally biased region" description="Low complexity" evidence="9">
    <location>
        <begin position="9"/>
        <end position="22"/>
    </location>
</feature>
<feature type="region of interest" description="Disordered" evidence="9">
    <location>
        <begin position="1"/>
        <end position="24"/>
    </location>
</feature>
<evidence type="ECO:0000256" key="2">
    <source>
        <dbReference type="ARBA" id="ARBA00011245"/>
    </source>
</evidence>
<evidence type="ECO:0000256" key="4">
    <source>
        <dbReference type="ARBA" id="ARBA00021247"/>
    </source>
</evidence>
<keyword evidence="12" id="KW-1185">Reference proteome</keyword>
<keyword evidence="5 8" id="KW-0378">Hydrolase</keyword>
<evidence type="ECO:0000313" key="11">
    <source>
        <dbReference type="EMBL" id="EWM22215.1"/>
    </source>
</evidence>
<protein>
    <recommendedName>
        <fullName evidence="4 8">Protein N-terminal glutamine amidohydrolase</fullName>
        <ecNumber evidence="3 8">3.5.1.122</ecNumber>
    </recommendedName>
    <alternativeName>
        <fullName evidence="6 8">Protein NH2-terminal glutamine deamidase</fullName>
    </alternativeName>
</protein>
<evidence type="ECO:0000313" key="12">
    <source>
        <dbReference type="Proteomes" id="UP000019335"/>
    </source>
</evidence>
<comment type="similarity">
    <text evidence="1 8">Belongs to the NTAQ1 family.</text>
</comment>
<dbReference type="PANTHER" id="PTHR13035:SF0">
    <property type="entry name" value="PROTEIN N-TERMINAL GLUTAMINE AMIDOHYDROLASE"/>
    <property type="match status" value="1"/>
</dbReference>
<evidence type="ECO:0000256" key="6">
    <source>
        <dbReference type="ARBA" id="ARBA00029677"/>
    </source>
</evidence>
<reference evidence="11 12" key="1">
    <citation type="journal article" date="2014" name="Mol. Plant">
        <title>Chromosome Scale Genome Assembly and Transcriptome Profiling of Nannochloropsis gaditana in Nitrogen Depletion.</title>
        <authorList>
            <person name="Corteggiani Carpinelli E."/>
            <person name="Telatin A."/>
            <person name="Vitulo N."/>
            <person name="Forcato C."/>
            <person name="D'Angelo M."/>
            <person name="Schiavon R."/>
            <person name="Vezzi A."/>
            <person name="Giacometti G.M."/>
            <person name="Morosinotto T."/>
            <person name="Valle G."/>
        </authorList>
    </citation>
    <scope>NUCLEOTIDE SEQUENCE [LARGE SCALE GENOMIC DNA]</scope>
    <source>
        <strain evidence="11 12">B-31</strain>
    </source>
</reference>
<dbReference type="Pfam" id="PF09764">
    <property type="entry name" value="Nt_Gln_amidase"/>
    <property type="match status" value="2"/>
</dbReference>
<dbReference type="EC" id="3.5.1.122" evidence="3 8"/>
<comment type="subunit">
    <text evidence="2 8">Monomer.</text>
</comment>
<evidence type="ECO:0000259" key="10">
    <source>
        <dbReference type="Pfam" id="PF09764"/>
    </source>
</evidence>
<dbReference type="GO" id="GO:0070773">
    <property type="term" value="F:protein-N-terminal glutamine amidohydrolase activity"/>
    <property type="evidence" value="ECO:0007669"/>
    <property type="project" value="UniProtKB-UniRule"/>
</dbReference>
<comment type="caution">
    <text evidence="11">The sequence shown here is derived from an EMBL/GenBank/DDBJ whole genome shotgun (WGS) entry which is preliminary data.</text>
</comment>
<dbReference type="GO" id="GO:0005829">
    <property type="term" value="C:cytosol"/>
    <property type="evidence" value="ECO:0007669"/>
    <property type="project" value="TreeGrafter"/>
</dbReference>
<dbReference type="AlphaFoldDB" id="W7T5D6"/>
<dbReference type="InterPro" id="IPR023128">
    <property type="entry name" value="Prot_N_Gln_amidohydro_ab_roll"/>
</dbReference>
<dbReference type="EMBL" id="AZIL01002249">
    <property type="protein sequence ID" value="EWM22215.1"/>
    <property type="molecule type" value="Genomic_DNA"/>
</dbReference>
<evidence type="ECO:0000256" key="9">
    <source>
        <dbReference type="SAM" id="MobiDB-lite"/>
    </source>
</evidence>
<comment type="catalytic activity">
    <reaction evidence="7 8">
        <text>N-terminal L-glutaminyl-[protein] + H2O = N-terminal L-glutamyl-[protein] + NH4(+)</text>
        <dbReference type="Rhea" id="RHEA:50680"/>
        <dbReference type="Rhea" id="RHEA-COMP:12668"/>
        <dbReference type="Rhea" id="RHEA-COMP:12777"/>
        <dbReference type="ChEBI" id="CHEBI:15377"/>
        <dbReference type="ChEBI" id="CHEBI:28938"/>
        <dbReference type="ChEBI" id="CHEBI:64721"/>
        <dbReference type="ChEBI" id="CHEBI:64722"/>
        <dbReference type="EC" id="3.5.1.122"/>
    </reaction>
</comment>
<dbReference type="GO" id="GO:0008418">
    <property type="term" value="F:protein-N-terminal asparagine amidohydrolase activity"/>
    <property type="evidence" value="ECO:0007669"/>
    <property type="project" value="UniProtKB-UniRule"/>
</dbReference>
<proteinExistence type="inferred from homology"/>
<organism evidence="11 12">
    <name type="scientific">Nannochloropsis gaditana</name>
    <dbReference type="NCBI Taxonomy" id="72520"/>
    <lineage>
        <taxon>Eukaryota</taxon>
        <taxon>Sar</taxon>
        <taxon>Stramenopiles</taxon>
        <taxon>Ochrophyta</taxon>
        <taxon>Eustigmatophyceae</taxon>
        <taxon>Eustigmatales</taxon>
        <taxon>Monodopsidaceae</taxon>
        <taxon>Nannochloropsis</taxon>
    </lineage>
</organism>
<evidence type="ECO:0000256" key="1">
    <source>
        <dbReference type="ARBA" id="ARBA00008985"/>
    </source>
</evidence>
<comment type="function">
    <text evidence="8">Mediates the side-chain deamidation of N-terminal glutamine residues to glutamate, an important step in N-end rule pathway of protein degradation. Conversion of the resulting N-terminal glutamine to glutamate renders the protein susceptible to arginylation, polyubiquitination and degradation as specified by the N-end rule. Does not act on substrates with internal or C-terminal glutamine and does not act on non-glutamine residues in any position.</text>
</comment>
<sequence length="297" mass="33525">MCAWEAKRQSQLHSQSGLSGAQEEVRIRRHRKEPHQDEHLWQKSKGKQQNMMAREPCLPTALALPRSCFTYTRCFCEENVYLLLAKLHALISSSEDLLGCQLSALFVSNSLKACPIWMQRETGEALGNADQVEDREEAGTEGNEENKIAEFSLNDGPILWDYHVVALLETPGGLAYVYDLDTRLEPFPCPAGAYVRKAFKPDLPLREEYRQRFRRVSFSPVLRDCFASDRSHMRALDGSWTVPPPLYPPIRGANSASAMTLPAFWKVDEEKEGEKEGGTEGKLGEVLSLGDLLKRIK</sequence>